<dbReference type="SUPFAM" id="SSF54211">
    <property type="entry name" value="Ribosomal protein S5 domain 2-like"/>
    <property type="match status" value="1"/>
</dbReference>
<comment type="caution">
    <text evidence="6">The sequence shown here is derived from an EMBL/GenBank/DDBJ whole genome shotgun (WGS) entry which is preliminary data.</text>
</comment>
<dbReference type="NCBIfam" id="NF009381">
    <property type="entry name" value="PRK12740.1-5"/>
    <property type="match status" value="1"/>
</dbReference>
<dbReference type="Pfam" id="PF22042">
    <property type="entry name" value="EF-G_D2"/>
    <property type="match status" value="1"/>
</dbReference>
<dbReference type="InterPro" id="IPR035647">
    <property type="entry name" value="EFG_III/V"/>
</dbReference>
<dbReference type="GO" id="GO:0003924">
    <property type="term" value="F:GTPase activity"/>
    <property type="evidence" value="ECO:0007669"/>
    <property type="project" value="InterPro"/>
</dbReference>
<dbReference type="Gene3D" id="3.30.70.870">
    <property type="entry name" value="Elongation Factor G (Translational Gtpase), domain 3"/>
    <property type="match status" value="1"/>
</dbReference>
<dbReference type="FunFam" id="3.30.230.10:FF:000003">
    <property type="entry name" value="Elongation factor G"/>
    <property type="match status" value="1"/>
</dbReference>
<dbReference type="Gene3D" id="2.40.30.10">
    <property type="entry name" value="Translation factors"/>
    <property type="match status" value="1"/>
</dbReference>
<dbReference type="NCBIfam" id="TIGR00484">
    <property type="entry name" value="EF-G"/>
    <property type="match status" value="1"/>
</dbReference>
<dbReference type="InterPro" id="IPR005517">
    <property type="entry name" value="Transl_elong_EFG/EF2_IV"/>
</dbReference>
<dbReference type="GO" id="GO:0005525">
    <property type="term" value="F:GTP binding"/>
    <property type="evidence" value="ECO:0007669"/>
    <property type="project" value="UniProtKB-UniRule"/>
</dbReference>
<proteinExistence type="inferred from homology"/>
<dbReference type="SUPFAM" id="SSF52540">
    <property type="entry name" value="P-loop containing nucleoside triphosphate hydrolases"/>
    <property type="match status" value="1"/>
</dbReference>
<dbReference type="PANTHER" id="PTHR43261:SF6">
    <property type="entry name" value="ELONGATION FACTOR G-LIKE PROTEIN"/>
    <property type="match status" value="1"/>
</dbReference>
<dbReference type="InterPro" id="IPR020568">
    <property type="entry name" value="Ribosomal_Su5_D2-typ_SF"/>
</dbReference>
<accession>A0A7C1BFN0</accession>
<dbReference type="SUPFAM" id="SSF54980">
    <property type="entry name" value="EF-G C-terminal domain-like"/>
    <property type="match status" value="2"/>
</dbReference>
<feature type="domain" description="Tr-type G" evidence="5">
    <location>
        <begin position="7"/>
        <end position="267"/>
    </location>
</feature>
<dbReference type="InterPro" id="IPR035649">
    <property type="entry name" value="EFG_V"/>
</dbReference>
<dbReference type="SMART" id="SM00838">
    <property type="entry name" value="EFG_C"/>
    <property type="match status" value="1"/>
</dbReference>
<dbReference type="Pfam" id="PF00009">
    <property type="entry name" value="GTP_EFTU"/>
    <property type="match status" value="1"/>
</dbReference>
<evidence type="ECO:0000256" key="4">
    <source>
        <dbReference type="NCBIfam" id="TIGR00484"/>
    </source>
</evidence>
<dbReference type="InterPro" id="IPR009022">
    <property type="entry name" value="EFG_III"/>
</dbReference>
<dbReference type="InterPro" id="IPR047872">
    <property type="entry name" value="EFG_IV"/>
</dbReference>
<dbReference type="NCBIfam" id="NF009891">
    <property type="entry name" value="PRK13351.1-1"/>
    <property type="match status" value="1"/>
</dbReference>
<dbReference type="InterPro" id="IPR009000">
    <property type="entry name" value="Transl_B-barrel_sf"/>
</dbReference>
<dbReference type="GO" id="GO:0003746">
    <property type="term" value="F:translation elongation factor activity"/>
    <property type="evidence" value="ECO:0007669"/>
    <property type="project" value="UniProtKB-UniRule"/>
</dbReference>
<dbReference type="CDD" id="cd03713">
    <property type="entry name" value="EFG_mtEFG_C"/>
    <property type="match status" value="1"/>
</dbReference>
<comment type="similarity">
    <text evidence="1">Belongs to the TRAFAC class translation factor GTPase superfamily. Classic translation factor GTPase family. EF-G/EF-2 subfamily.</text>
</comment>
<dbReference type="AlphaFoldDB" id="A0A7C1BFN0"/>
<evidence type="ECO:0000256" key="1">
    <source>
        <dbReference type="ARBA" id="ARBA00005870"/>
    </source>
</evidence>
<dbReference type="CDD" id="cd04170">
    <property type="entry name" value="EF-G_bact"/>
    <property type="match status" value="1"/>
</dbReference>
<dbReference type="InterPro" id="IPR000795">
    <property type="entry name" value="T_Tr_GTP-bd_dom"/>
</dbReference>
<keyword evidence="6" id="KW-0251">Elongation factor</keyword>
<gene>
    <name evidence="6" type="primary">fusA</name>
    <name evidence="6" type="ORF">ENG67_02030</name>
</gene>
<keyword evidence="2" id="KW-0547">Nucleotide-binding</keyword>
<evidence type="ECO:0000259" key="5">
    <source>
        <dbReference type="PROSITE" id="PS51722"/>
    </source>
</evidence>
<dbReference type="FunFam" id="3.30.70.240:FF:000001">
    <property type="entry name" value="Elongation factor G"/>
    <property type="match status" value="1"/>
</dbReference>
<dbReference type="Gene3D" id="3.30.70.240">
    <property type="match status" value="1"/>
</dbReference>
<dbReference type="EMBL" id="DRBW01000074">
    <property type="protein sequence ID" value="HDM89968.1"/>
    <property type="molecule type" value="Genomic_DNA"/>
</dbReference>
<dbReference type="SUPFAM" id="SSF50447">
    <property type="entry name" value="Translation proteins"/>
    <property type="match status" value="1"/>
</dbReference>
<dbReference type="InterPro" id="IPR053905">
    <property type="entry name" value="EF-G-like_DII"/>
</dbReference>
<evidence type="ECO:0000256" key="3">
    <source>
        <dbReference type="ARBA" id="ARBA00023134"/>
    </source>
</evidence>
<dbReference type="PANTHER" id="PTHR43261">
    <property type="entry name" value="TRANSLATION ELONGATION FACTOR G-RELATED"/>
    <property type="match status" value="1"/>
</dbReference>
<sequence length="678" mass="74871">MKGVKVESIRNFVLIGHGSSGKTSLGESILFKAGITRRKGSVDQGNSVLDSDPEEIKRKISINLAVAHVSWKDRWMNLIDTPGYLDFAGEVAAGIRVADNAVVVLDASSGVEVGAEKYWEMAQKRSLPGFIFVNKMTSQEIDLDQLIEDIRGYFGTKAVPVQWPIGKGDKFEGVVDLLRGDLDRLGSDKGKGESLRDSLKESIIELSESLLDRYLGGEDIPAQELVGPLKDGIIKGEIIPILFGDALSDKGVEELLDFIAEFGASPLDLGAVKGKRGDEEVDVEPRPDNPMVSFVFKTLTEAHLGELYYVRVYSGTLEPGKEVLNVNLNRPEKINQIYLVQGKDRKETDGLVAGMIGVLVKLKETKTGHTLASKDFPVLLPGIEFPVPNVSVAIVPRAREDEERVSEGLARLHDEDPTFEFKYDPELKQTLIYGIGELHLDVIVSKLKDKFNVNVDTEKPRIPYRETIRKPAQAMGKYVKQTGGRGQYGICYIKIEPLKRGEGYEFVNQIFGGAIPSSFIPSVETGIKKAMQKGALAGYPVVDVKVTLYDGKYHPVDSSNLAFEIAGSMAFKEAEAQADPYLLEPIYEVEVIVPEEYMGDVIGDLNARRGKILGMEVEGKLQKIKALVPLAELHKYSSTLRSITKGRGIFSLKFSHYDEVPKEIAQKVIQEAKKEEEK</sequence>
<dbReference type="InterPro" id="IPR004540">
    <property type="entry name" value="Transl_elong_EFG/EF2"/>
</dbReference>
<organism evidence="6">
    <name type="scientific">candidate division WOR-3 bacterium</name>
    <dbReference type="NCBI Taxonomy" id="2052148"/>
    <lineage>
        <taxon>Bacteria</taxon>
        <taxon>Bacteria division WOR-3</taxon>
    </lineage>
</organism>
<reference evidence="6" key="1">
    <citation type="journal article" date="2020" name="mSystems">
        <title>Genome- and Community-Level Interaction Insights into Carbon Utilization and Element Cycling Functions of Hydrothermarchaeota in Hydrothermal Sediment.</title>
        <authorList>
            <person name="Zhou Z."/>
            <person name="Liu Y."/>
            <person name="Xu W."/>
            <person name="Pan J."/>
            <person name="Luo Z.H."/>
            <person name="Li M."/>
        </authorList>
    </citation>
    <scope>NUCLEOTIDE SEQUENCE [LARGE SCALE GENOMIC DNA]</scope>
    <source>
        <strain evidence="6">HyVt-237</strain>
    </source>
</reference>
<dbReference type="SMART" id="SM00889">
    <property type="entry name" value="EFG_IV"/>
    <property type="match status" value="1"/>
</dbReference>
<dbReference type="Pfam" id="PF03764">
    <property type="entry name" value="EFG_IV"/>
    <property type="match status" value="1"/>
</dbReference>
<dbReference type="NCBIfam" id="NF009379">
    <property type="entry name" value="PRK12740.1-3"/>
    <property type="match status" value="1"/>
</dbReference>
<dbReference type="Gene3D" id="3.40.50.300">
    <property type="entry name" value="P-loop containing nucleotide triphosphate hydrolases"/>
    <property type="match status" value="1"/>
</dbReference>
<dbReference type="InterPro" id="IPR014721">
    <property type="entry name" value="Ribsml_uS5_D2-typ_fold_subgr"/>
</dbReference>
<evidence type="ECO:0000313" key="6">
    <source>
        <dbReference type="EMBL" id="HDM89968.1"/>
    </source>
</evidence>
<dbReference type="CDD" id="cd04088">
    <property type="entry name" value="EFG_mtEFG_II"/>
    <property type="match status" value="1"/>
</dbReference>
<dbReference type="Proteomes" id="UP000885931">
    <property type="component" value="Unassembled WGS sequence"/>
</dbReference>
<evidence type="ECO:0000256" key="2">
    <source>
        <dbReference type="ARBA" id="ARBA00022741"/>
    </source>
</evidence>
<dbReference type="CDD" id="cd16262">
    <property type="entry name" value="EFG_III"/>
    <property type="match status" value="1"/>
</dbReference>
<keyword evidence="3" id="KW-0342">GTP-binding</keyword>
<dbReference type="Pfam" id="PF14492">
    <property type="entry name" value="EFG_III"/>
    <property type="match status" value="1"/>
</dbReference>
<dbReference type="PRINTS" id="PR00315">
    <property type="entry name" value="ELONGATNFCT"/>
</dbReference>
<dbReference type="CDD" id="cd01434">
    <property type="entry name" value="EFG_mtEFG1_IV"/>
    <property type="match status" value="1"/>
</dbReference>
<protein>
    <recommendedName>
        <fullName evidence="4">Elongation factor G</fullName>
    </recommendedName>
</protein>
<dbReference type="PROSITE" id="PS51722">
    <property type="entry name" value="G_TR_2"/>
    <property type="match status" value="1"/>
</dbReference>
<dbReference type="GO" id="GO:0032790">
    <property type="term" value="P:ribosome disassembly"/>
    <property type="evidence" value="ECO:0007669"/>
    <property type="project" value="TreeGrafter"/>
</dbReference>
<dbReference type="Pfam" id="PF00679">
    <property type="entry name" value="EFG_C"/>
    <property type="match status" value="1"/>
</dbReference>
<dbReference type="Gene3D" id="3.30.230.10">
    <property type="match status" value="1"/>
</dbReference>
<dbReference type="InterPro" id="IPR000640">
    <property type="entry name" value="EFG_V-like"/>
</dbReference>
<dbReference type="InterPro" id="IPR027417">
    <property type="entry name" value="P-loop_NTPase"/>
</dbReference>
<name>A0A7C1BFN0_UNCW3</name>
<keyword evidence="6" id="KW-0648">Protein biosynthesis</keyword>
<dbReference type="InterPro" id="IPR041095">
    <property type="entry name" value="EFG_II"/>
</dbReference>